<dbReference type="Pfam" id="PF07714">
    <property type="entry name" value="PK_Tyr_Ser-Thr"/>
    <property type="match status" value="1"/>
</dbReference>
<evidence type="ECO:0000259" key="2">
    <source>
        <dbReference type="PROSITE" id="PS50011"/>
    </source>
</evidence>
<comment type="caution">
    <text evidence="3">The sequence shown here is derived from an EMBL/GenBank/DDBJ whole genome shotgun (WGS) entry which is preliminary data.</text>
</comment>
<dbReference type="PROSITE" id="PS50011">
    <property type="entry name" value="PROTEIN_KINASE_DOM"/>
    <property type="match status" value="1"/>
</dbReference>
<dbReference type="InterPro" id="IPR046959">
    <property type="entry name" value="PRK1-6/SRF4-like"/>
</dbReference>
<keyword evidence="3" id="KW-0675">Receptor</keyword>
<dbReference type="SUPFAM" id="SSF56112">
    <property type="entry name" value="Protein kinase-like (PK-like)"/>
    <property type="match status" value="1"/>
</dbReference>
<feature type="domain" description="Protein kinase" evidence="2">
    <location>
        <begin position="54"/>
        <end position="382"/>
    </location>
</feature>
<sequence>MTEIVRELEKALEYHDVQTHDHHQENYNIAFETSTTFHFMRARRERFGLEELLSGEAEVLGGSSLGTSYKAVLSKGPVVVAKRFKLEVIKEGIKVDFHAHMMLLGRSISHPNFLPYVACYYQKGTKKLLITDFAANGSMARHLHDGEPGLDWLTRLKIIQEQEFVTWVNSIRRDEWTDKVFDKDGEPGLDWPTRLKIIQGVARGLNYLHQQFPDLSLPHGHLSSSNVLLDGNFNPLLSDYALAPIIEKKAVKAYIKACKSPEFTKHKCVTKKTDVWCLGILILEMLTGKFPLNYLEQEWKNTTEQEFVTWVNSVRRDEWTDKVFDKGMKWTKHNEIEMIDLMEIGLHCCESDISRRWNMKKVSEKIQGLRETENEEDVEEYLSDSSEEYLAGSSEEYLAGSSEE</sequence>
<keyword evidence="3" id="KW-0808">Transferase</keyword>
<dbReference type="PANTHER" id="PTHR48007">
    <property type="entry name" value="LEUCINE-RICH REPEAT RECEPTOR-LIKE PROTEIN KINASE PXC1"/>
    <property type="match status" value="1"/>
</dbReference>
<dbReference type="Gene3D" id="1.10.510.10">
    <property type="entry name" value="Transferase(Phosphotransferase) domain 1"/>
    <property type="match status" value="2"/>
</dbReference>
<proteinExistence type="predicted"/>
<dbReference type="InterPro" id="IPR001245">
    <property type="entry name" value="Ser-Thr/Tyr_kinase_cat_dom"/>
</dbReference>
<dbReference type="EMBL" id="BKCJ010009734">
    <property type="protein sequence ID" value="GEU88361.1"/>
    <property type="molecule type" value="Genomic_DNA"/>
</dbReference>
<dbReference type="PANTHER" id="PTHR48007:SF67">
    <property type="entry name" value="POLLEN RECEPTOR-LIKE KINASE 1"/>
    <property type="match status" value="1"/>
</dbReference>
<gene>
    <name evidence="3" type="ORF">Tci_060339</name>
</gene>
<dbReference type="AlphaFoldDB" id="A0A6L2NPT1"/>
<feature type="compositionally biased region" description="Acidic residues" evidence="1">
    <location>
        <begin position="373"/>
        <end position="387"/>
    </location>
</feature>
<protein>
    <submittedName>
        <fullName evidence="3">Pollen receptor-like kinase 4</fullName>
    </submittedName>
</protein>
<evidence type="ECO:0000256" key="1">
    <source>
        <dbReference type="SAM" id="MobiDB-lite"/>
    </source>
</evidence>
<dbReference type="InterPro" id="IPR000719">
    <property type="entry name" value="Prot_kinase_dom"/>
</dbReference>
<feature type="region of interest" description="Disordered" evidence="1">
    <location>
        <begin position="368"/>
        <end position="404"/>
    </location>
</feature>
<name>A0A6L2NPT1_TANCI</name>
<evidence type="ECO:0000313" key="3">
    <source>
        <dbReference type="EMBL" id="GEU88361.1"/>
    </source>
</evidence>
<dbReference type="GO" id="GO:0004672">
    <property type="term" value="F:protein kinase activity"/>
    <property type="evidence" value="ECO:0007669"/>
    <property type="project" value="InterPro"/>
</dbReference>
<accession>A0A6L2NPT1</accession>
<organism evidence="3">
    <name type="scientific">Tanacetum cinerariifolium</name>
    <name type="common">Dalmatian daisy</name>
    <name type="synonym">Chrysanthemum cinerariifolium</name>
    <dbReference type="NCBI Taxonomy" id="118510"/>
    <lineage>
        <taxon>Eukaryota</taxon>
        <taxon>Viridiplantae</taxon>
        <taxon>Streptophyta</taxon>
        <taxon>Embryophyta</taxon>
        <taxon>Tracheophyta</taxon>
        <taxon>Spermatophyta</taxon>
        <taxon>Magnoliopsida</taxon>
        <taxon>eudicotyledons</taxon>
        <taxon>Gunneridae</taxon>
        <taxon>Pentapetalae</taxon>
        <taxon>asterids</taxon>
        <taxon>campanulids</taxon>
        <taxon>Asterales</taxon>
        <taxon>Asteraceae</taxon>
        <taxon>Asteroideae</taxon>
        <taxon>Anthemideae</taxon>
        <taxon>Anthemidinae</taxon>
        <taxon>Tanacetum</taxon>
    </lineage>
</organism>
<dbReference type="GO" id="GO:0005524">
    <property type="term" value="F:ATP binding"/>
    <property type="evidence" value="ECO:0007669"/>
    <property type="project" value="InterPro"/>
</dbReference>
<keyword evidence="3" id="KW-0418">Kinase</keyword>
<dbReference type="InterPro" id="IPR011009">
    <property type="entry name" value="Kinase-like_dom_sf"/>
</dbReference>
<reference evidence="3" key="1">
    <citation type="journal article" date="2019" name="Sci. Rep.">
        <title>Draft genome of Tanacetum cinerariifolium, the natural source of mosquito coil.</title>
        <authorList>
            <person name="Yamashiro T."/>
            <person name="Shiraishi A."/>
            <person name="Satake H."/>
            <person name="Nakayama K."/>
        </authorList>
    </citation>
    <scope>NUCLEOTIDE SEQUENCE</scope>
</reference>